<dbReference type="SUPFAM" id="SSF88723">
    <property type="entry name" value="PIN domain-like"/>
    <property type="match status" value="1"/>
</dbReference>
<dbReference type="Gene3D" id="3.40.50.1010">
    <property type="entry name" value="5'-nuclease"/>
    <property type="match status" value="1"/>
</dbReference>
<protein>
    <recommendedName>
        <fullName evidence="3">PIN domain-containing protein</fullName>
    </recommendedName>
</protein>
<name>A0A4D8RE28_AZOBR</name>
<evidence type="ECO:0000313" key="2">
    <source>
        <dbReference type="Proteomes" id="UP000298693"/>
    </source>
</evidence>
<accession>A0A4D8RE28</accession>
<keyword evidence="1" id="KW-0614">Plasmid</keyword>
<reference evidence="1 2" key="1">
    <citation type="submission" date="2018-09" db="EMBL/GenBank/DDBJ databases">
        <title>Whole genome based analysis of evolution and adaptive divergence in Indian and Brazilian strains of Azospirillum brasilense.</title>
        <authorList>
            <person name="Singh C."/>
            <person name="Tripathi A.K."/>
        </authorList>
    </citation>
    <scope>NUCLEOTIDE SEQUENCE [LARGE SCALE GENOMIC DNA]</scope>
    <source>
        <strain evidence="1 2">MTCC4039</strain>
        <plasmid evidence="1 2">p3</plasmid>
    </source>
</reference>
<evidence type="ECO:0000313" key="1">
    <source>
        <dbReference type="EMBL" id="QCO19540.1"/>
    </source>
</evidence>
<dbReference type="RefSeq" id="WP_137143368.1">
    <property type="nucleotide sequence ID" value="NZ_CP032349.1"/>
</dbReference>
<dbReference type="EMBL" id="CP032349">
    <property type="protein sequence ID" value="QCO19540.1"/>
    <property type="molecule type" value="Genomic_DNA"/>
</dbReference>
<geneLocation type="plasmid" evidence="1">
    <name>p3</name>
</geneLocation>
<evidence type="ECO:0008006" key="3">
    <source>
        <dbReference type="Google" id="ProtNLM"/>
    </source>
</evidence>
<sequence>MEVPQGVRDEAVARRVEQALRTHAVQAMLSPTAAPKVAANHRALRAKGITVRKTIDMVIGTFCMEGGHVLLHNDEDFEPMRQHLGLRVLQPEISSAAAGRQSRGARRLCTPFCTSAQHLCAGAGGR</sequence>
<dbReference type="AlphaFoldDB" id="A0A4D8RE28"/>
<proteinExistence type="predicted"/>
<organism evidence="1 2">
    <name type="scientific">Azospirillum brasilense</name>
    <dbReference type="NCBI Taxonomy" id="192"/>
    <lineage>
        <taxon>Bacteria</taxon>
        <taxon>Pseudomonadati</taxon>
        <taxon>Pseudomonadota</taxon>
        <taxon>Alphaproteobacteria</taxon>
        <taxon>Rhodospirillales</taxon>
        <taxon>Azospirillaceae</taxon>
        <taxon>Azospirillum</taxon>
    </lineage>
</organism>
<dbReference type="InterPro" id="IPR029060">
    <property type="entry name" value="PIN-like_dom_sf"/>
</dbReference>
<gene>
    <name evidence="1" type="ORF">D3869_30355</name>
</gene>
<dbReference type="Proteomes" id="UP000298693">
    <property type="component" value="Plasmid p3"/>
</dbReference>